<dbReference type="InterPro" id="IPR036693">
    <property type="entry name" value="TF_LuxR_autoind-bd_dom_sf"/>
</dbReference>
<dbReference type="PRINTS" id="PR00038">
    <property type="entry name" value="HTHLUXR"/>
</dbReference>
<dbReference type="PROSITE" id="PS50043">
    <property type="entry name" value="HTH_LUXR_2"/>
    <property type="match status" value="1"/>
</dbReference>
<dbReference type="AlphaFoldDB" id="A0A562P160"/>
<dbReference type="InterPro" id="IPR005143">
    <property type="entry name" value="TF_LuxR_autoind-bd_dom"/>
</dbReference>
<comment type="caution">
    <text evidence="6">The sequence shown here is derived from an EMBL/GenBank/DDBJ whole genome shotgun (WGS) entry which is preliminary data.</text>
</comment>
<feature type="region of interest" description="Disordered" evidence="4">
    <location>
        <begin position="248"/>
        <end position="268"/>
    </location>
</feature>
<evidence type="ECO:0000256" key="1">
    <source>
        <dbReference type="ARBA" id="ARBA00023015"/>
    </source>
</evidence>
<protein>
    <submittedName>
        <fullName evidence="6">Autoinducer binding domain-containing protein</fullName>
    </submittedName>
</protein>
<dbReference type="GO" id="GO:0003677">
    <property type="term" value="F:DNA binding"/>
    <property type="evidence" value="ECO:0007669"/>
    <property type="project" value="UniProtKB-KW"/>
</dbReference>
<dbReference type="Pfam" id="PF00196">
    <property type="entry name" value="GerE"/>
    <property type="match status" value="1"/>
</dbReference>
<dbReference type="OrthoDB" id="3679796at2"/>
<dbReference type="Proteomes" id="UP000316225">
    <property type="component" value="Unassembled WGS sequence"/>
</dbReference>
<gene>
    <name evidence="6" type="ORF">IQ24_00273</name>
</gene>
<dbReference type="InterPro" id="IPR000792">
    <property type="entry name" value="Tscrpt_reg_LuxR_C"/>
</dbReference>
<dbReference type="PANTHER" id="PTHR44688">
    <property type="entry name" value="DNA-BINDING TRANSCRIPTIONAL ACTIVATOR DEVR_DOSR"/>
    <property type="match status" value="1"/>
</dbReference>
<sequence>MIETIEEFLGARTAAEVWTPFVSRLATLGFPSVMYFAMRFLETPSDQLVNDRILLSTFPERLRNDILCNGQLESLPLYRKLSCEQGWLSWDWMRTERSQGRTTVDENEVMDLFGRFGHVGGYGMSMLESVPRVRAGIVFLSDTGRRQDKIDELWQKNAREIIALTGLAHLRISSLPYAQPDDVLTARQREVLEAISVGQTMAEIAERLEVTPATIEKHLRLARRALGARTTAQAIILASIRRHIFSDSGFPETRPDSTPSPQRYQRDLGKLRFTA</sequence>
<keyword evidence="3" id="KW-0804">Transcription</keyword>
<keyword evidence="1" id="KW-0805">Transcription regulation</keyword>
<evidence type="ECO:0000256" key="2">
    <source>
        <dbReference type="ARBA" id="ARBA00023125"/>
    </source>
</evidence>
<dbReference type="Pfam" id="PF03472">
    <property type="entry name" value="Autoind_bind"/>
    <property type="match status" value="1"/>
</dbReference>
<organism evidence="6 7">
    <name type="scientific">Paracoccus sulfuroxidans</name>
    <dbReference type="NCBI Taxonomy" id="384678"/>
    <lineage>
        <taxon>Bacteria</taxon>
        <taxon>Pseudomonadati</taxon>
        <taxon>Pseudomonadota</taxon>
        <taxon>Alphaproteobacteria</taxon>
        <taxon>Rhodobacterales</taxon>
        <taxon>Paracoccaceae</taxon>
        <taxon>Paracoccus</taxon>
    </lineage>
</organism>
<reference evidence="6 7" key="1">
    <citation type="journal article" date="2015" name="Stand. Genomic Sci.">
        <title>Genomic Encyclopedia of Bacterial and Archaeal Type Strains, Phase III: the genomes of soil and plant-associated and newly described type strains.</title>
        <authorList>
            <person name="Whitman W.B."/>
            <person name="Woyke T."/>
            <person name="Klenk H.P."/>
            <person name="Zhou Y."/>
            <person name="Lilburn T.G."/>
            <person name="Beck B.J."/>
            <person name="De Vos P."/>
            <person name="Vandamme P."/>
            <person name="Eisen J.A."/>
            <person name="Garrity G."/>
            <person name="Hugenholtz P."/>
            <person name="Kyrpides N.C."/>
        </authorList>
    </citation>
    <scope>NUCLEOTIDE SEQUENCE [LARGE SCALE GENOMIC DNA]</scope>
    <source>
        <strain evidence="6 7">CGMCC 1.5364</strain>
    </source>
</reference>
<dbReference type="RefSeq" id="WP_145395915.1">
    <property type="nucleotide sequence ID" value="NZ_VLKU01000001.1"/>
</dbReference>
<name>A0A562P160_9RHOB</name>
<evidence type="ECO:0000256" key="3">
    <source>
        <dbReference type="ARBA" id="ARBA00023163"/>
    </source>
</evidence>
<dbReference type="InterPro" id="IPR036388">
    <property type="entry name" value="WH-like_DNA-bd_sf"/>
</dbReference>
<dbReference type="InterPro" id="IPR016032">
    <property type="entry name" value="Sig_transdc_resp-reg_C-effctor"/>
</dbReference>
<keyword evidence="7" id="KW-1185">Reference proteome</keyword>
<feature type="domain" description="HTH luxR-type" evidence="5">
    <location>
        <begin position="177"/>
        <end position="242"/>
    </location>
</feature>
<dbReference type="PANTHER" id="PTHR44688:SF16">
    <property type="entry name" value="DNA-BINDING TRANSCRIPTIONAL ACTIVATOR DEVR_DOSR"/>
    <property type="match status" value="1"/>
</dbReference>
<evidence type="ECO:0000256" key="4">
    <source>
        <dbReference type="SAM" id="MobiDB-lite"/>
    </source>
</evidence>
<evidence type="ECO:0000313" key="7">
    <source>
        <dbReference type="Proteomes" id="UP000316225"/>
    </source>
</evidence>
<dbReference type="EMBL" id="VLKU01000001">
    <property type="protein sequence ID" value="TWI38139.1"/>
    <property type="molecule type" value="Genomic_DNA"/>
</dbReference>
<evidence type="ECO:0000313" key="6">
    <source>
        <dbReference type="EMBL" id="TWI38139.1"/>
    </source>
</evidence>
<proteinExistence type="predicted"/>
<dbReference type="SUPFAM" id="SSF75516">
    <property type="entry name" value="Pheromone-binding domain of LuxR-like quorum-sensing transcription factors"/>
    <property type="match status" value="1"/>
</dbReference>
<accession>A0A562P160</accession>
<evidence type="ECO:0000259" key="5">
    <source>
        <dbReference type="PROSITE" id="PS50043"/>
    </source>
</evidence>
<dbReference type="Gene3D" id="3.30.450.80">
    <property type="entry name" value="Transcription factor LuxR-like, autoinducer-binding domain"/>
    <property type="match status" value="1"/>
</dbReference>
<dbReference type="GO" id="GO:0006355">
    <property type="term" value="P:regulation of DNA-templated transcription"/>
    <property type="evidence" value="ECO:0007669"/>
    <property type="project" value="InterPro"/>
</dbReference>
<dbReference type="Gene3D" id="1.10.10.10">
    <property type="entry name" value="Winged helix-like DNA-binding domain superfamily/Winged helix DNA-binding domain"/>
    <property type="match status" value="1"/>
</dbReference>
<dbReference type="SUPFAM" id="SSF46894">
    <property type="entry name" value="C-terminal effector domain of the bipartite response regulators"/>
    <property type="match status" value="1"/>
</dbReference>
<dbReference type="SMART" id="SM00421">
    <property type="entry name" value="HTH_LUXR"/>
    <property type="match status" value="1"/>
</dbReference>
<keyword evidence="2" id="KW-0238">DNA-binding</keyword>
<dbReference type="CDD" id="cd06170">
    <property type="entry name" value="LuxR_C_like"/>
    <property type="match status" value="1"/>
</dbReference>